<dbReference type="Gene3D" id="2.60.120.200">
    <property type="match status" value="1"/>
</dbReference>
<reference evidence="4" key="1">
    <citation type="submission" date="2018-07" db="EMBL/GenBank/DDBJ databases">
        <authorList>
            <person name="Quirk P.G."/>
            <person name="Krulwich T.A."/>
        </authorList>
    </citation>
    <scope>NUCLEOTIDE SEQUENCE</scope>
</reference>
<evidence type="ECO:0000313" key="4">
    <source>
        <dbReference type="EMBL" id="SUS06361.1"/>
    </source>
</evidence>
<evidence type="ECO:0000256" key="2">
    <source>
        <dbReference type="ARBA" id="ARBA00023157"/>
    </source>
</evidence>
<name>A0A380TF59_9ZZZZ</name>
<evidence type="ECO:0000259" key="3">
    <source>
        <dbReference type="SMART" id="SM00560"/>
    </source>
</evidence>
<gene>
    <name evidence="4" type="ORF">DF3PB_2730002</name>
</gene>
<feature type="domain" description="LamG-like jellyroll fold" evidence="3">
    <location>
        <begin position="81"/>
        <end position="227"/>
    </location>
</feature>
<dbReference type="SMART" id="SM00560">
    <property type="entry name" value="LamGL"/>
    <property type="match status" value="1"/>
</dbReference>
<protein>
    <recommendedName>
        <fullName evidence="3">LamG-like jellyroll fold domain-containing protein</fullName>
    </recommendedName>
</protein>
<keyword evidence="1" id="KW-0732">Signal</keyword>
<organism evidence="4">
    <name type="scientific">metagenome</name>
    <dbReference type="NCBI Taxonomy" id="256318"/>
    <lineage>
        <taxon>unclassified sequences</taxon>
        <taxon>metagenomes</taxon>
    </lineage>
</organism>
<dbReference type="SUPFAM" id="SSF49899">
    <property type="entry name" value="Concanavalin A-like lectins/glucanases"/>
    <property type="match status" value="1"/>
</dbReference>
<dbReference type="EMBL" id="UIDG01000194">
    <property type="protein sequence ID" value="SUS06361.1"/>
    <property type="molecule type" value="Genomic_DNA"/>
</dbReference>
<accession>A0A380TF59</accession>
<sequence>MTRLLLALVASLTLISTSAQAALVAHFRLDGDAADATGNGNDGVVNGAVPTANRAGAAGRALRFDGSDDFVAADASGLPTADRTIAFWFYADTVANHPVLLGYGGGACGSSIFIGINATKSMYNDTLFVSSHCDANNLLFPYASPPVQQWIHLAVTVDPTGTKMYLDGSLVASNSVYITDTNVVGKALAIGVDVSPSGDAPYTDVTVGYFAGAIDDVRIYDKALSAKAIARLARKRGGISDSSPNR</sequence>
<dbReference type="Pfam" id="PF13385">
    <property type="entry name" value="Laminin_G_3"/>
    <property type="match status" value="1"/>
</dbReference>
<keyword evidence="2" id="KW-1015">Disulfide bond</keyword>
<dbReference type="InterPro" id="IPR006558">
    <property type="entry name" value="LamG-like"/>
</dbReference>
<dbReference type="InterPro" id="IPR013320">
    <property type="entry name" value="ConA-like_dom_sf"/>
</dbReference>
<evidence type="ECO:0000256" key="1">
    <source>
        <dbReference type="ARBA" id="ARBA00022729"/>
    </source>
</evidence>
<proteinExistence type="predicted"/>
<dbReference type="AlphaFoldDB" id="A0A380TF59"/>